<feature type="region of interest" description="Disordered" evidence="1">
    <location>
        <begin position="61"/>
        <end position="98"/>
    </location>
</feature>
<keyword evidence="3" id="KW-1185">Reference proteome</keyword>
<reference evidence="2" key="2">
    <citation type="submission" date="2013-10" db="EMBL/GenBank/DDBJ databases">
        <authorList>
            <person name="Aslett M."/>
        </authorList>
    </citation>
    <scope>NUCLEOTIDE SEQUENCE [LARGE SCALE GENOMIC DNA]</scope>
    <source>
        <strain evidence="2">Houghton</strain>
    </source>
</reference>
<evidence type="ECO:0000256" key="1">
    <source>
        <dbReference type="SAM" id="MobiDB-lite"/>
    </source>
</evidence>
<proteinExistence type="predicted"/>
<dbReference type="AlphaFoldDB" id="U6K0T7"/>
<name>U6K0T7_9EIME</name>
<dbReference type="GeneID" id="25379599"/>
<reference evidence="2" key="1">
    <citation type="submission" date="2013-10" db="EMBL/GenBank/DDBJ databases">
        <title>Genomic analysis of the causative agents of coccidiosis in chickens.</title>
        <authorList>
            <person name="Reid A.J."/>
            <person name="Blake D."/>
            <person name="Billington K."/>
            <person name="Browne H."/>
            <person name="Dunn M."/>
            <person name="Hung S."/>
            <person name="Kawahara F."/>
            <person name="Miranda-Saavedra D."/>
            <person name="Mourier T."/>
            <person name="Nagra H."/>
            <person name="Otto T.D."/>
            <person name="Rawlings N."/>
            <person name="Sanchez A."/>
            <person name="Sanders M."/>
            <person name="Subramaniam C."/>
            <person name="Tay Y."/>
            <person name="Dear P."/>
            <person name="Doerig C."/>
            <person name="Gruber A."/>
            <person name="Parkinson J."/>
            <person name="Shirley M."/>
            <person name="Wan K.L."/>
            <person name="Berriman M."/>
            <person name="Tomley F."/>
            <person name="Pain A."/>
        </authorList>
    </citation>
    <scope>NUCLEOTIDE SEQUENCE [LARGE SCALE GENOMIC DNA]</scope>
    <source>
        <strain evidence="2">Houghton</strain>
    </source>
</reference>
<organism evidence="2 3">
    <name type="scientific">Eimeria mitis</name>
    <dbReference type="NCBI Taxonomy" id="44415"/>
    <lineage>
        <taxon>Eukaryota</taxon>
        <taxon>Sar</taxon>
        <taxon>Alveolata</taxon>
        <taxon>Apicomplexa</taxon>
        <taxon>Conoidasida</taxon>
        <taxon>Coccidia</taxon>
        <taxon>Eucoccidiorida</taxon>
        <taxon>Eimeriorina</taxon>
        <taxon>Eimeriidae</taxon>
        <taxon>Eimeria</taxon>
    </lineage>
</organism>
<sequence length="116" mass="12980">MPLPSLCVSRGPSIAAAWAPVLPHRGPPAAADPLGVSCCTVLLQQQPGILHYHPALQLARSLCSSTHPPPHPHQHQQQQQQQQEQQEQQEEEKQQQQQQGVLYVVVMVYLWIDFVI</sequence>
<dbReference type="Proteomes" id="UP000030744">
    <property type="component" value="Unassembled WGS sequence"/>
</dbReference>
<evidence type="ECO:0000313" key="3">
    <source>
        <dbReference type="Proteomes" id="UP000030744"/>
    </source>
</evidence>
<dbReference type="RefSeq" id="XP_013351942.1">
    <property type="nucleotide sequence ID" value="XM_013496488.1"/>
</dbReference>
<protein>
    <submittedName>
        <fullName evidence="2">Uncharacterized protein</fullName>
    </submittedName>
</protein>
<accession>U6K0T7</accession>
<gene>
    <name evidence="2" type="ORF">EMH_0049150</name>
</gene>
<dbReference type="EMBL" id="HG681881">
    <property type="protein sequence ID" value="CDJ29373.1"/>
    <property type="molecule type" value="Genomic_DNA"/>
</dbReference>
<feature type="compositionally biased region" description="Low complexity" evidence="1">
    <location>
        <begin position="75"/>
        <end position="86"/>
    </location>
</feature>
<dbReference type="VEuPathDB" id="ToxoDB:EMH_0049150"/>
<evidence type="ECO:0000313" key="2">
    <source>
        <dbReference type="EMBL" id="CDJ29373.1"/>
    </source>
</evidence>